<dbReference type="PANTHER" id="PTHR10460">
    <property type="entry name" value="ABL INTERACTOR FAMILY MEMBER"/>
    <property type="match status" value="1"/>
</dbReference>
<dbReference type="PANTHER" id="PTHR10460:SF10">
    <property type="entry name" value="PROTEIN ABIL3"/>
    <property type="match status" value="1"/>
</dbReference>
<sequence>MNQQEASHNDELFMQQRLLFSDSLKELKNLRQQLYSAAEHFEASYSEEEQKHIVVETSQDYAIKAFVNTVDHLGSVAYKLNRFLDAKISELSRTELRFSCVEQRLQTCQYFIDRGGLFQQSLALKFPKHHKRYIIPAATTVDSIGRSQPISQKAKEDFCLFRNAVQATTSVASPTAVRKGQSALWSRQSSSRPGSFQFTKVASKKALDSQKRSVSPYRFPFMRSGSVARGSTATNSSAAKPRYPSEPRKPVSLSIPHERDSTKVIARHSSQSKRLFKALLGLHKSKREGMLYK</sequence>
<evidence type="ECO:0000256" key="1">
    <source>
        <dbReference type="ARBA" id="ARBA00010020"/>
    </source>
</evidence>
<feature type="compositionally biased region" description="Polar residues" evidence="3">
    <location>
        <begin position="229"/>
        <end position="238"/>
    </location>
</feature>
<dbReference type="Gene3D" id="6.10.140.1620">
    <property type="match status" value="1"/>
</dbReference>
<protein>
    <submittedName>
        <fullName evidence="4">Protein ABIL2</fullName>
    </submittedName>
</protein>
<dbReference type="InterPro" id="IPR028457">
    <property type="entry name" value="ABI"/>
</dbReference>
<dbReference type="Proteomes" id="UP000516437">
    <property type="component" value="Unassembled WGS sequence"/>
</dbReference>
<comment type="similarity">
    <text evidence="1">Belongs to the ABI family.</text>
</comment>
<reference evidence="4 5" key="1">
    <citation type="journal article" date="2019" name="Plant Biotechnol. J.">
        <title>The red bayberry genome and genetic basis of sex determination.</title>
        <authorList>
            <person name="Jia H.M."/>
            <person name="Jia H.J."/>
            <person name="Cai Q.L."/>
            <person name="Wang Y."/>
            <person name="Zhao H.B."/>
            <person name="Yang W.F."/>
            <person name="Wang G.Y."/>
            <person name="Li Y.H."/>
            <person name="Zhan D.L."/>
            <person name="Shen Y.T."/>
            <person name="Niu Q.F."/>
            <person name="Chang L."/>
            <person name="Qiu J."/>
            <person name="Zhao L."/>
            <person name="Xie H.B."/>
            <person name="Fu W.Y."/>
            <person name="Jin J."/>
            <person name="Li X.W."/>
            <person name="Jiao Y."/>
            <person name="Zhou C.C."/>
            <person name="Tu T."/>
            <person name="Chai C.Y."/>
            <person name="Gao J.L."/>
            <person name="Fan L.J."/>
            <person name="van de Weg E."/>
            <person name="Wang J.Y."/>
            <person name="Gao Z.S."/>
        </authorList>
    </citation>
    <scope>NUCLEOTIDE SEQUENCE [LARGE SCALE GENOMIC DNA]</scope>
    <source>
        <tissue evidence="4">Leaves</tissue>
    </source>
</reference>
<feature type="region of interest" description="Disordered" evidence="3">
    <location>
        <begin position="228"/>
        <end position="254"/>
    </location>
</feature>
<comment type="caution">
    <text evidence="4">The sequence shown here is derived from an EMBL/GenBank/DDBJ whole genome shotgun (WGS) entry which is preliminary data.</text>
</comment>
<proteinExistence type="inferred from homology"/>
<accession>A0A6A1UKV8</accession>
<evidence type="ECO:0000256" key="3">
    <source>
        <dbReference type="SAM" id="MobiDB-lite"/>
    </source>
</evidence>
<keyword evidence="5" id="KW-1185">Reference proteome</keyword>
<evidence type="ECO:0000313" key="4">
    <source>
        <dbReference type="EMBL" id="KAB1201134.1"/>
    </source>
</evidence>
<evidence type="ECO:0000313" key="5">
    <source>
        <dbReference type="Proteomes" id="UP000516437"/>
    </source>
</evidence>
<dbReference type="EMBL" id="RXIC02000094">
    <property type="protein sequence ID" value="KAB1201134.1"/>
    <property type="molecule type" value="Genomic_DNA"/>
</dbReference>
<gene>
    <name evidence="4" type="ORF">CJ030_MR0G004803</name>
</gene>
<dbReference type="AlphaFoldDB" id="A0A6A1UKV8"/>
<comment type="function">
    <text evidence="2">Involved in regulation of actin and microtubule organization. Part of a WAVE complex that activates the Arp2/3 complex.</text>
</comment>
<organism evidence="4 5">
    <name type="scientific">Morella rubra</name>
    <name type="common">Chinese bayberry</name>
    <dbReference type="NCBI Taxonomy" id="262757"/>
    <lineage>
        <taxon>Eukaryota</taxon>
        <taxon>Viridiplantae</taxon>
        <taxon>Streptophyta</taxon>
        <taxon>Embryophyta</taxon>
        <taxon>Tracheophyta</taxon>
        <taxon>Spermatophyta</taxon>
        <taxon>Magnoliopsida</taxon>
        <taxon>eudicotyledons</taxon>
        <taxon>Gunneridae</taxon>
        <taxon>Pentapetalae</taxon>
        <taxon>rosids</taxon>
        <taxon>fabids</taxon>
        <taxon>Fagales</taxon>
        <taxon>Myricaceae</taxon>
        <taxon>Morella</taxon>
    </lineage>
</organism>
<evidence type="ECO:0000256" key="2">
    <source>
        <dbReference type="ARBA" id="ARBA00025223"/>
    </source>
</evidence>
<name>A0A6A1UKV8_9ROSI</name>
<dbReference type="OrthoDB" id="1927036at2759"/>